<evidence type="ECO:0000313" key="6">
    <source>
        <dbReference type="Proteomes" id="UP000198769"/>
    </source>
</evidence>
<feature type="chain" id="PRO_5011572810" evidence="3">
    <location>
        <begin position="22"/>
        <end position="416"/>
    </location>
</feature>
<dbReference type="OrthoDB" id="9807669at2"/>
<dbReference type="RefSeq" id="WP_090023159.1">
    <property type="nucleotide sequence ID" value="NZ_FOVD01000001.1"/>
</dbReference>
<sequence length="416" mass="45199">MKRTRLLLGLLLSTAALSVSAQNVWTGTSTPTTTTGNVGIGNASPLARLDINSGSAISALKINHVYKMFGTNTPNIVEIYNQVGNILPPVDPVMINWLSYGGVFGLRSLSNTANESRMMYNDNLGNLKSSNLTMYSSPTFGNGTSINSIRGVAYLSFLNGGNGSASGFGTVSGGANGIYMARLGVGVDASSTYDVDVFYGSVRAQAFVLSSDKKLKDNIMPLKDISSRLLNIKPYSYTFKSKEGNTDKRADNDQLHFGFIAQEVEKEFPNLVTIDEKGNYALNYIEFIPLLLNELKEQKSEIKDLKERMAALEAKINGVSETKKMILDKPGSSSFSLEQNVPNPFNQETVIRFNAAGENVSILVYDMGGRQLQSIPVKRGEKQISISARTLTPGTYLYGLQADGKLIDSKKMIVTQ</sequence>
<feature type="signal peptide" evidence="3">
    <location>
        <begin position="1"/>
        <end position="21"/>
    </location>
</feature>
<dbReference type="PROSITE" id="PS51688">
    <property type="entry name" value="ICA"/>
    <property type="match status" value="1"/>
</dbReference>
<dbReference type="InterPro" id="IPR036388">
    <property type="entry name" value="WH-like_DNA-bd_sf"/>
</dbReference>
<evidence type="ECO:0000256" key="2">
    <source>
        <dbReference type="SAM" id="Coils"/>
    </source>
</evidence>
<gene>
    <name evidence="5" type="ORF">SAMN05421594_0797</name>
</gene>
<feature type="domain" description="Peptidase S74" evidence="4">
    <location>
        <begin position="211"/>
        <end position="309"/>
    </location>
</feature>
<protein>
    <submittedName>
        <fullName evidence="5">Por secretion system C-terminal sorting domain-containing protein</fullName>
    </submittedName>
</protein>
<dbReference type="EMBL" id="FOVD01000001">
    <property type="protein sequence ID" value="SFN07033.1"/>
    <property type="molecule type" value="Genomic_DNA"/>
</dbReference>
<dbReference type="Gene3D" id="1.10.10.10">
    <property type="entry name" value="Winged helix-like DNA-binding domain superfamily/Winged helix DNA-binding domain"/>
    <property type="match status" value="1"/>
</dbReference>
<name>A0A1I4W0S9_CHROL</name>
<organism evidence="5 6">
    <name type="scientific">Chryseobacterium oleae</name>
    <dbReference type="NCBI Taxonomy" id="491207"/>
    <lineage>
        <taxon>Bacteria</taxon>
        <taxon>Pseudomonadati</taxon>
        <taxon>Bacteroidota</taxon>
        <taxon>Flavobacteriia</taxon>
        <taxon>Flavobacteriales</taxon>
        <taxon>Weeksellaceae</taxon>
        <taxon>Chryseobacterium group</taxon>
        <taxon>Chryseobacterium</taxon>
    </lineage>
</organism>
<evidence type="ECO:0000256" key="1">
    <source>
        <dbReference type="ARBA" id="ARBA00022729"/>
    </source>
</evidence>
<dbReference type="AlphaFoldDB" id="A0A1I4W0S9"/>
<evidence type="ECO:0000259" key="4">
    <source>
        <dbReference type="PROSITE" id="PS51688"/>
    </source>
</evidence>
<proteinExistence type="predicted"/>
<dbReference type="Pfam" id="PF13884">
    <property type="entry name" value="Peptidase_S74"/>
    <property type="match status" value="1"/>
</dbReference>
<dbReference type="NCBIfam" id="TIGR04183">
    <property type="entry name" value="Por_Secre_tail"/>
    <property type="match status" value="1"/>
</dbReference>
<evidence type="ECO:0000313" key="5">
    <source>
        <dbReference type="EMBL" id="SFN07033.1"/>
    </source>
</evidence>
<keyword evidence="1 3" id="KW-0732">Signal</keyword>
<keyword evidence="2" id="KW-0175">Coiled coil</keyword>
<keyword evidence="6" id="KW-1185">Reference proteome</keyword>
<dbReference type="InterPro" id="IPR030392">
    <property type="entry name" value="S74_ICA"/>
</dbReference>
<dbReference type="InterPro" id="IPR026444">
    <property type="entry name" value="Secre_tail"/>
</dbReference>
<evidence type="ECO:0000256" key="3">
    <source>
        <dbReference type="SAM" id="SignalP"/>
    </source>
</evidence>
<dbReference type="Proteomes" id="UP000198769">
    <property type="component" value="Unassembled WGS sequence"/>
</dbReference>
<dbReference type="Pfam" id="PF18962">
    <property type="entry name" value="Por_Secre_tail"/>
    <property type="match status" value="1"/>
</dbReference>
<reference evidence="6" key="1">
    <citation type="submission" date="2016-10" db="EMBL/GenBank/DDBJ databases">
        <authorList>
            <person name="Varghese N."/>
            <person name="Submissions S."/>
        </authorList>
    </citation>
    <scope>NUCLEOTIDE SEQUENCE [LARGE SCALE GENOMIC DNA]</scope>
    <source>
        <strain evidence="6">DSM 25575</strain>
    </source>
</reference>
<accession>A0A1I4W0S9</accession>
<feature type="coiled-coil region" evidence="2">
    <location>
        <begin position="288"/>
        <end position="322"/>
    </location>
</feature>